<evidence type="ECO:0000313" key="2">
    <source>
        <dbReference type="Proteomes" id="UP001152795"/>
    </source>
</evidence>
<gene>
    <name evidence="1" type="ORF">PACLA_8A019157</name>
</gene>
<reference evidence="1" key="1">
    <citation type="submission" date="2020-04" db="EMBL/GenBank/DDBJ databases">
        <authorList>
            <person name="Alioto T."/>
            <person name="Alioto T."/>
            <person name="Gomez Garrido J."/>
        </authorList>
    </citation>
    <scope>NUCLEOTIDE SEQUENCE</scope>
    <source>
        <strain evidence="1">A484AB</strain>
    </source>
</reference>
<sequence>MVHVHYVVLDVKDVASKKRKIENNLDVSHSSEKLNRENVFSKTGIPKPINIVHTEKVKETNFSFSSKKQACFEVREKDVNSVNMKPESENVSEPLLSDISGFNKFDIKQLQNLTQIEEMLIARALPIMKEHGIPNDLKVIESVNEDVRSDNDIGEDSSIDYEEIVYNKSTETSSVIPDIGNDLLQCEAIRTALLNNKIDWPELEEKPLNE</sequence>
<protein>
    <submittedName>
        <fullName evidence="1">Uncharacterized protein</fullName>
    </submittedName>
</protein>
<dbReference type="EMBL" id="CACRXK020000477">
    <property type="protein sequence ID" value="CAB3982201.1"/>
    <property type="molecule type" value="Genomic_DNA"/>
</dbReference>
<dbReference type="Proteomes" id="UP001152795">
    <property type="component" value="Unassembled WGS sequence"/>
</dbReference>
<keyword evidence="2" id="KW-1185">Reference proteome</keyword>
<organism evidence="1 2">
    <name type="scientific">Paramuricea clavata</name>
    <name type="common">Red gorgonian</name>
    <name type="synonym">Violescent sea-whip</name>
    <dbReference type="NCBI Taxonomy" id="317549"/>
    <lineage>
        <taxon>Eukaryota</taxon>
        <taxon>Metazoa</taxon>
        <taxon>Cnidaria</taxon>
        <taxon>Anthozoa</taxon>
        <taxon>Octocorallia</taxon>
        <taxon>Malacalcyonacea</taxon>
        <taxon>Plexauridae</taxon>
        <taxon>Paramuricea</taxon>
    </lineage>
</organism>
<accession>A0A7D9HDY3</accession>
<evidence type="ECO:0000313" key="1">
    <source>
        <dbReference type="EMBL" id="CAB3982201.1"/>
    </source>
</evidence>
<dbReference type="OrthoDB" id="432234at2759"/>
<comment type="caution">
    <text evidence="1">The sequence shown here is derived from an EMBL/GenBank/DDBJ whole genome shotgun (WGS) entry which is preliminary data.</text>
</comment>
<name>A0A7D9HDY3_PARCT</name>
<dbReference type="AlphaFoldDB" id="A0A7D9HDY3"/>
<proteinExistence type="predicted"/>